<sequence>MEANGREDLKAALLQYPNGVAVNGSQPNPIGDDKKISTLVFKVTGITCSSCATSIESALGELNGIVSVMVSPLQGQAVVKYNPELINATMIKEAVEDTGFQVDEFPEQDIAICRLRIKGMACTSCSESVERALLMVDGVKKAVVGLALEEAKVHYDPHIINTDQIIEAVEDAGFGADIISSGSDVNKLHLKLEGINSQDDYTVIRSALESLPGVDHVEVDIEEEKLTVTYEPNIIGPRSLIQSIREAGKGLKSYEATLYIPPRRQEKERRKEVQMYRNQFLWSCLFSVPIFISSMVLPMLPPYGNWLDYRVFNMLTVGLLLRWILCTPVQFIVGRRFYEGSYHALRRRSANMDVLVALGTNAAYFYSVYIIIKALTSNSFEGQDFFETSAMLISFILLGKYLEVLAKGKTSDALAKLTDLAPEKAHLLIMDNDGNVLSEMEINTQLIQKNDILKIVPGAKVPVDGIVVDGQSHVNESMITGEARPVAKGPGDKVIGGTVNENGCILIRATHVGSETALSQIVQLVEAAQLARAPVQKLADQISRFFVPTVVVAAFITWLGWFISGEARIYPKHWVPKAMDAFELALQFGISVLVVACPCALGLATPTAVMVATGKGASQGVLIKGGDALEKAHKVKIVFFDKTGTLTIGKPAVVSAVLFSNISMDEFCDMTIATEANSEHPIAKAVVEHANKLCKTFREQKEHHTEVKDFEVHAGAGVSGKVRERTILVGNRRLMSVSNVSLGPEVEAYISENEQNARTCVIVAIDGRVAGAFAVTDPVKPEAARVVSFLRKMNISSVMVTGDNLATATAIAKEVGIQKVFAETDPLGKADKIKELQLKGMAVAMVGDGINDSPALVASDVGMAIGAGTDVAIEAADVVLIKSNLEDVITAIDLSRKTMFRIRLNYVWALGYNVLAMPVAAGILFPFTGIRLPPWLAGACMAASSVSVVCSSLLLQSYKKPLQVEAR</sequence>
<organism evidence="1 2">
    <name type="scientific">Catharanthus roseus</name>
    <name type="common">Madagascar periwinkle</name>
    <name type="synonym">Vinca rosea</name>
    <dbReference type="NCBI Taxonomy" id="4058"/>
    <lineage>
        <taxon>Eukaryota</taxon>
        <taxon>Viridiplantae</taxon>
        <taxon>Streptophyta</taxon>
        <taxon>Embryophyta</taxon>
        <taxon>Tracheophyta</taxon>
        <taxon>Spermatophyta</taxon>
        <taxon>Magnoliopsida</taxon>
        <taxon>eudicotyledons</taxon>
        <taxon>Gunneridae</taxon>
        <taxon>Pentapetalae</taxon>
        <taxon>asterids</taxon>
        <taxon>lamiids</taxon>
        <taxon>Gentianales</taxon>
        <taxon>Apocynaceae</taxon>
        <taxon>Rauvolfioideae</taxon>
        <taxon>Vinceae</taxon>
        <taxon>Catharanthinae</taxon>
        <taxon>Catharanthus</taxon>
    </lineage>
</organism>
<accession>A0ACC0BN55</accession>
<reference evidence="2" key="1">
    <citation type="journal article" date="2023" name="Nat. Plants">
        <title>Single-cell RNA sequencing provides a high-resolution roadmap for understanding the multicellular compartmentation of specialized metabolism.</title>
        <authorList>
            <person name="Sun S."/>
            <person name="Shen X."/>
            <person name="Li Y."/>
            <person name="Li Y."/>
            <person name="Wang S."/>
            <person name="Li R."/>
            <person name="Zhang H."/>
            <person name="Shen G."/>
            <person name="Guo B."/>
            <person name="Wei J."/>
            <person name="Xu J."/>
            <person name="St-Pierre B."/>
            <person name="Chen S."/>
            <person name="Sun C."/>
        </authorList>
    </citation>
    <scope>NUCLEOTIDE SEQUENCE [LARGE SCALE GENOMIC DNA]</scope>
</reference>
<comment type="caution">
    <text evidence="1">The sequence shown here is derived from an EMBL/GenBank/DDBJ whole genome shotgun (WGS) entry which is preliminary data.</text>
</comment>
<dbReference type="EMBL" id="CM044703">
    <property type="protein sequence ID" value="KAI5674054.1"/>
    <property type="molecule type" value="Genomic_DNA"/>
</dbReference>
<protein>
    <submittedName>
        <fullName evidence="1">Uncharacterized protein</fullName>
    </submittedName>
</protein>
<dbReference type="Proteomes" id="UP001060085">
    <property type="component" value="Linkage Group LG03"/>
</dbReference>
<evidence type="ECO:0000313" key="1">
    <source>
        <dbReference type="EMBL" id="KAI5674054.1"/>
    </source>
</evidence>
<name>A0ACC0BN55_CATRO</name>
<evidence type="ECO:0000313" key="2">
    <source>
        <dbReference type="Proteomes" id="UP001060085"/>
    </source>
</evidence>
<proteinExistence type="predicted"/>
<keyword evidence="2" id="KW-1185">Reference proteome</keyword>
<gene>
    <name evidence="1" type="ORF">M9H77_14418</name>
</gene>